<dbReference type="InterPro" id="IPR045494">
    <property type="entry name" value="DUF6436"/>
</dbReference>
<dbReference type="EMBL" id="JAVLVU010000001">
    <property type="protein sequence ID" value="MDT3403264.1"/>
    <property type="molecule type" value="Genomic_DNA"/>
</dbReference>
<evidence type="ECO:0000313" key="3">
    <source>
        <dbReference type="Proteomes" id="UP001258315"/>
    </source>
</evidence>
<dbReference type="SUPFAM" id="SSF52833">
    <property type="entry name" value="Thioredoxin-like"/>
    <property type="match status" value="1"/>
</dbReference>
<feature type="domain" description="DUF6436" evidence="1">
    <location>
        <begin position="48"/>
        <end position="190"/>
    </location>
</feature>
<reference evidence="3" key="1">
    <citation type="submission" date="2023-07" db="EMBL/GenBank/DDBJ databases">
        <title>Functional and genomic diversity of the sorghum phyllosphere microbiome.</title>
        <authorList>
            <person name="Shade A."/>
        </authorList>
    </citation>
    <scope>NUCLEOTIDE SEQUENCE [LARGE SCALE GENOMIC DNA]</scope>
    <source>
        <strain evidence="3">SORGH_AS_0422</strain>
    </source>
</reference>
<dbReference type="Proteomes" id="UP001258315">
    <property type="component" value="Unassembled WGS sequence"/>
</dbReference>
<organism evidence="2 3">
    <name type="scientific">Mucilaginibacter terrae</name>
    <dbReference type="NCBI Taxonomy" id="1955052"/>
    <lineage>
        <taxon>Bacteria</taxon>
        <taxon>Pseudomonadati</taxon>
        <taxon>Bacteroidota</taxon>
        <taxon>Sphingobacteriia</taxon>
        <taxon>Sphingobacteriales</taxon>
        <taxon>Sphingobacteriaceae</taxon>
        <taxon>Mucilaginibacter</taxon>
    </lineage>
</organism>
<sequence length="197" mass="22275">MKKLLISLWLVLLIVALGALFWYNEYRYTLPTPVPQNYKAISSGAIINLPSNLQYNKSKPVFLHFFNPECPCSRFNIAHVKTLIKQYGNRASFIVVLITKEDIRPEEVKEKFDLDVPVISDRVLATACGVYSTPQAVILNAQNQLMYRGNYNSSRYCTDKKTEYARQALNDVLQDIPVASLPMASKAYGCSLADNTQ</sequence>
<keyword evidence="3" id="KW-1185">Reference proteome</keyword>
<protein>
    <recommendedName>
        <fullName evidence="1">DUF6436 domain-containing protein</fullName>
    </recommendedName>
</protein>
<dbReference type="Gene3D" id="3.40.30.10">
    <property type="entry name" value="Glutaredoxin"/>
    <property type="match status" value="1"/>
</dbReference>
<evidence type="ECO:0000259" key="1">
    <source>
        <dbReference type="Pfam" id="PF20029"/>
    </source>
</evidence>
<accession>A0ABU3GU11</accession>
<name>A0ABU3GU11_9SPHI</name>
<proteinExistence type="predicted"/>
<dbReference type="InterPro" id="IPR036249">
    <property type="entry name" value="Thioredoxin-like_sf"/>
</dbReference>
<evidence type="ECO:0000313" key="2">
    <source>
        <dbReference type="EMBL" id="MDT3403264.1"/>
    </source>
</evidence>
<dbReference type="RefSeq" id="WP_311950101.1">
    <property type="nucleotide sequence ID" value="NZ_JAVLVU010000001.1"/>
</dbReference>
<gene>
    <name evidence="2" type="ORF">QE417_002336</name>
</gene>
<dbReference type="Pfam" id="PF20029">
    <property type="entry name" value="DUF6436"/>
    <property type="match status" value="1"/>
</dbReference>
<comment type="caution">
    <text evidence="2">The sequence shown here is derived from an EMBL/GenBank/DDBJ whole genome shotgun (WGS) entry which is preliminary data.</text>
</comment>